<dbReference type="GO" id="GO:0005524">
    <property type="term" value="F:ATP binding"/>
    <property type="evidence" value="ECO:0007669"/>
    <property type="project" value="UniProtKB-KW"/>
</dbReference>
<dbReference type="AlphaFoldDB" id="A0A2S9QR54"/>
<feature type="region of interest" description="Disordered" evidence="10">
    <location>
        <begin position="6"/>
        <end position="35"/>
    </location>
</feature>
<dbReference type="PROSITE" id="PS50893">
    <property type="entry name" value="ABC_TRANSPORTER_2"/>
    <property type="match status" value="1"/>
</dbReference>
<reference evidence="12 13" key="1">
    <citation type="journal article" date="2017" name="New Microbes New Infect">
        <title>Genome sequence of 'Leucobacter massiliensis' sp. nov. isolated from human pharynx after travel to the 2014 Hajj.</title>
        <authorList>
            <person name="Leangapichart T."/>
            <person name="Gautret P."/>
            <person name="Nguyen T.T."/>
            <person name="Armstrong N."/>
            <person name="Rolain J.M."/>
        </authorList>
    </citation>
    <scope>NUCLEOTIDE SEQUENCE [LARGE SCALE GENOMIC DNA]</scope>
    <source>
        <strain evidence="12 13">122RC15</strain>
    </source>
</reference>
<protein>
    <submittedName>
        <fullName evidence="12">Daunorubicin/doxorubicin resistance ABC transporter ATP-binding protein DrrA</fullName>
    </submittedName>
</protein>
<dbReference type="GO" id="GO:0005886">
    <property type="term" value="C:plasma membrane"/>
    <property type="evidence" value="ECO:0007669"/>
    <property type="project" value="UniProtKB-SubCell"/>
</dbReference>
<comment type="caution">
    <text evidence="12">The sequence shown here is derived from an EMBL/GenBank/DDBJ whole genome shotgun (WGS) entry which is preliminary data.</text>
</comment>
<comment type="similarity">
    <text evidence="9">Belongs to the ABC transporter superfamily. Drug exporter-1 (DrugE1) (TC 3.A.1.105) family.</text>
</comment>
<evidence type="ECO:0000259" key="11">
    <source>
        <dbReference type="PROSITE" id="PS50893"/>
    </source>
</evidence>
<evidence type="ECO:0000256" key="6">
    <source>
        <dbReference type="ARBA" id="ARBA00022967"/>
    </source>
</evidence>
<keyword evidence="8" id="KW-0046">Antibiotic resistance</keyword>
<dbReference type="Pfam" id="PF00005">
    <property type="entry name" value="ABC_tran"/>
    <property type="match status" value="1"/>
</dbReference>
<keyword evidence="4" id="KW-0547">Nucleotide-binding</keyword>
<dbReference type="InterPro" id="IPR005894">
    <property type="entry name" value="DrrA"/>
</dbReference>
<dbReference type="Gene3D" id="3.40.50.300">
    <property type="entry name" value="P-loop containing nucleotide triphosphate hydrolases"/>
    <property type="match status" value="1"/>
</dbReference>
<dbReference type="GO" id="GO:1900753">
    <property type="term" value="P:doxorubicin transport"/>
    <property type="evidence" value="ECO:0007669"/>
    <property type="project" value="InterPro"/>
</dbReference>
<organism evidence="12 13">
    <name type="scientific">Leucobacter massiliensis</name>
    <dbReference type="NCBI Taxonomy" id="1686285"/>
    <lineage>
        <taxon>Bacteria</taxon>
        <taxon>Bacillati</taxon>
        <taxon>Actinomycetota</taxon>
        <taxon>Actinomycetes</taxon>
        <taxon>Micrococcales</taxon>
        <taxon>Microbacteriaceae</taxon>
        <taxon>Leucobacter</taxon>
    </lineage>
</organism>
<feature type="compositionally biased region" description="Pro residues" evidence="10">
    <location>
        <begin position="14"/>
        <end position="35"/>
    </location>
</feature>
<dbReference type="InterPro" id="IPR003593">
    <property type="entry name" value="AAA+_ATPase"/>
</dbReference>
<keyword evidence="5 12" id="KW-0067">ATP-binding</keyword>
<feature type="compositionally biased region" description="Low complexity" evidence="10">
    <location>
        <begin position="361"/>
        <end position="386"/>
    </location>
</feature>
<evidence type="ECO:0000256" key="7">
    <source>
        <dbReference type="ARBA" id="ARBA00023136"/>
    </source>
</evidence>
<evidence type="ECO:0000256" key="4">
    <source>
        <dbReference type="ARBA" id="ARBA00022741"/>
    </source>
</evidence>
<keyword evidence="3" id="KW-1003">Cell membrane</keyword>
<keyword evidence="6" id="KW-1278">Translocase</keyword>
<dbReference type="GO" id="GO:0046677">
    <property type="term" value="P:response to antibiotic"/>
    <property type="evidence" value="ECO:0007669"/>
    <property type="project" value="UniProtKB-KW"/>
</dbReference>
<dbReference type="InterPro" id="IPR003439">
    <property type="entry name" value="ABC_transporter-like_ATP-bd"/>
</dbReference>
<evidence type="ECO:0000313" key="13">
    <source>
        <dbReference type="Proteomes" id="UP000238650"/>
    </source>
</evidence>
<dbReference type="InterPro" id="IPR027417">
    <property type="entry name" value="P-loop_NTPase"/>
</dbReference>
<keyword evidence="7" id="KW-0472">Membrane</keyword>
<keyword evidence="13" id="KW-1185">Reference proteome</keyword>
<evidence type="ECO:0000256" key="1">
    <source>
        <dbReference type="ARBA" id="ARBA00004413"/>
    </source>
</evidence>
<evidence type="ECO:0000256" key="3">
    <source>
        <dbReference type="ARBA" id="ARBA00022475"/>
    </source>
</evidence>
<proteinExistence type="inferred from homology"/>
<dbReference type="PROSITE" id="PS00211">
    <property type="entry name" value="ABC_TRANSPORTER_1"/>
    <property type="match status" value="1"/>
</dbReference>
<evidence type="ECO:0000256" key="8">
    <source>
        <dbReference type="ARBA" id="ARBA00023251"/>
    </source>
</evidence>
<evidence type="ECO:0000256" key="10">
    <source>
        <dbReference type="SAM" id="MobiDB-lite"/>
    </source>
</evidence>
<dbReference type="GO" id="GO:0043215">
    <property type="term" value="P:daunorubicin transport"/>
    <property type="evidence" value="ECO:0007669"/>
    <property type="project" value="InterPro"/>
</dbReference>
<feature type="region of interest" description="Disordered" evidence="10">
    <location>
        <begin position="342"/>
        <end position="394"/>
    </location>
</feature>
<accession>A0A2S9QR54</accession>
<keyword evidence="2" id="KW-0813">Transport</keyword>
<dbReference type="Proteomes" id="UP000238650">
    <property type="component" value="Unassembled WGS sequence"/>
</dbReference>
<name>A0A2S9QR54_9MICO</name>
<dbReference type="SMART" id="SM00382">
    <property type="entry name" value="AAA"/>
    <property type="match status" value="1"/>
</dbReference>
<feature type="domain" description="ABC transporter" evidence="11">
    <location>
        <begin position="38"/>
        <end position="268"/>
    </location>
</feature>
<evidence type="ECO:0000256" key="2">
    <source>
        <dbReference type="ARBA" id="ARBA00022448"/>
    </source>
</evidence>
<dbReference type="InterPro" id="IPR025302">
    <property type="entry name" value="DrrA1/2-like_C"/>
</dbReference>
<dbReference type="EMBL" id="MWZD01000013">
    <property type="protein sequence ID" value="PRI12077.1"/>
    <property type="molecule type" value="Genomic_DNA"/>
</dbReference>
<dbReference type="InterPro" id="IPR050763">
    <property type="entry name" value="ABC_transporter_ATP-binding"/>
</dbReference>
<dbReference type="Pfam" id="PF13732">
    <property type="entry name" value="DrrA1-3_C"/>
    <property type="match status" value="1"/>
</dbReference>
<dbReference type="PANTHER" id="PTHR42711:SF19">
    <property type="entry name" value="DOXORUBICIN RESISTANCE ATP-BINDING PROTEIN DRRA"/>
    <property type="match status" value="1"/>
</dbReference>
<sequence>MCFFLQREAGSRARPPPRGPGGGGGPPPPPPPPPPLAIEAQGFVKTFGAHRAVDGVDLLVPAGTVYGVLGPNGAGKTTTISMLATLLRPDGGSARIFGHDVVREPHAVRQLIGVTGQYASVDEKVSGIENMIVFGRLLGLGHRAAKARGAELLEAFGLAEAAKRPVAKYSGGMRRRLDLASSLISQPPLIFLDEPTTGLDPRTRGQMWEVIRDLVGGGSTVLLTTQYLDEADQLAARIAVIDRGRVVAEGTADDLKASVGTAALQLRLSDPAQTGEALATVQAVLGIEATANPEASRLTAPMADPDRVTDLLVALRERGIRLAEVSVQKPTLDEVFLTLTGHGAEEGTDPGGPDPDPAHPGSPDAAPGHATASHPRPRAGRGPSRPDTTEESAA</sequence>
<dbReference type="PANTHER" id="PTHR42711">
    <property type="entry name" value="ABC TRANSPORTER ATP-BINDING PROTEIN"/>
    <property type="match status" value="1"/>
</dbReference>
<evidence type="ECO:0000313" key="12">
    <source>
        <dbReference type="EMBL" id="PRI12077.1"/>
    </source>
</evidence>
<dbReference type="FunFam" id="3.40.50.300:FF:000589">
    <property type="entry name" value="ABC transporter, ATP-binding subunit"/>
    <property type="match status" value="1"/>
</dbReference>
<gene>
    <name evidence="12" type="ORF">B4915_03170</name>
</gene>
<dbReference type="InterPro" id="IPR017871">
    <property type="entry name" value="ABC_transporter-like_CS"/>
</dbReference>
<evidence type="ECO:0000256" key="9">
    <source>
        <dbReference type="ARBA" id="ARBA00049985"/>
    </source>
</evidence>
<dbReference type="GO" id="GO:0016887">
    <property type="term" value="F:ATP hydrolysis activity"/>
    <property type="evidence" value="ECO:0007669"/>
    <property type="project" value="InterPro"/>
</dbReference>
<comment type="subcellular location">
    <subcellularLocation>
        <location evidence="1">Cell membrane</location>
        <topology evidence="1">Peripheral membrane protein</topology>
        <orientation evidence="1">Cytoplasmic side</orientation>
    </subcellularLocation>
</comment>
<dbReference type="SUPFAM" id="SSF52540">
    <property type="entry name" value="P-loop containing nucleoside triphosphate hydrolases"/>
    <property type="match status" value="1"/>
</dbReference>
<dbReference type="NCBIfam" id="TIGR01188">
    <property type="entry name" value="drrA"/>
    <property type="match status" value="1"/>
</dbReference>
<evidence type="ECO:0000256" key="5">
    <source>
        <dbReference type="ARBA" id="ARBA00022840"/>
    </source>
</evidence>